<reference evidence="2 3" key="1">
    <citation type="submission" date="2018-10" db="EMBL/GenBank/DDBJ databases">
        <authorList>
            <person name="Ekblom R."/>
            <person name="Jareborg N."/>
        </authorList>
    </citation>
    <scope>NUCLEOTIDE SEQUENCE [LARGE SCALE GENOMIC DNA]</scope>
    <source>
        <tissue evidence="2">Muscle</tissue>
    </source>
</reference>
<evidence type="ECO:0000313" key="2">
    <source>
        <dbReference type="EMBL" id="VCX31157.1"/>
    </source>
</evidence>
<evidence type="ECO:0000313" key="3">
    <source>
        <dbReference type="Proteomes" id="UP000269945"/>
    </source>
</evidence>
<protein>
    <submittedName>
        <fullName evidence="2">Uncharacterized protein</fullName>
    </submittedName>
</protein>
<feature type="region of interest" description="Disordered" evidence="1">
    <location>
        <begin position="27"/>
        <end position="55"/>
    </location>
</feature>
<organism evidence="2 3">
    <name type="scientific">Gulo gulo</name>
    <name type="common">Wolverine</name>
    <name type="synonym">Gluton</name>
    <dbReference type="NCBI Taxonomy" id="48420"/>
    <lineage>
        <taxon>Eukaryota</taxon>
        <taxon>Metazoa</taxon>
        <taxon>Chordata</taxon>
        <taxon>Craniata</taxon>
        <taxon>Vertebrata</taxon>
        <taxon>Euteleostomi</taxon>
        <taxon>Mammalia</taxon>
        <taxon>Eutheria</taxon>
        <taxon>Laurasiatheria</taxon>
        <taxon>Carnivora</taxon>
        <taxon>Caniformia</taxon>
        <taxon>Musteloidea</taxon>
        <taxon>Mustelidae</taxon>
        <taxon>Guloninae</taxon>
        <taxon>Gulo</taxon>
    </lineage>
</organism>
<feature type="non-terminal residue" evidence="2">
    <location>
        <position position="55"/>
    </location>
</feature>
<dbReference type="AlphaFoldDB" id="A0A9X9M384"/>
<name>A0A9X9M384_GULGU</name>
<dbReference type="Proteomes" id="UP000269945">
    <property type="component" value="Unassembled WGS sequence"/>
</dbReference>
<proteinExistence type="predicted"/>
<comment type="caution">
    <text evidence="2">The sequence shown here is derived from an EMBL/GenBank/DDBJ whole genome shotgun (WGS) entry which is preliminary data.</text>
</comment>
<keyword evidence="3" id="KW-1185">Reference proteome</keyword>
<dbReference type="EMBL" id="CYRY02040419">
    <property type="protein sequence ID" value="VCX31157.1"/>
    <property type="molecule type" value="Genomic_DNA"/>
</dbReference>
<gene>
    <name evidence="2" type="ORF">BN2614_LOCUS3</name>
</gene>
<accession>A0A9X9M384</accession>
<evidence type="ECO:0000256" key="1">
    <source>
        <dbReference type="SAM" id="MobiDB-lite"/>
    </source>
</evidence>
<sequence length="55" mass="5786">IALSLISSVRPVTVAGRNTRLSLRLRRPGDEEGGLMAQTLSTPGAGLFEPGSNHQ</sequence>